<reference evidence="4" key="1">
    <citation type="journal article" date="2019" name="Int. J. Syst. Evol. Microbiol.">
        <title>The Global Catalogue of Microorganisms (GCM) 10K type strain sequencing project: providing services to taxonomists for standard genome sequencing and annotation.</title>
        <authorList>
            <consortium name="The Broad Institute Genomics Platform"/>
            <consortium name="The Broad Institute Genome Sequencing Center for Infectious Disease"/>
            <person name="Wu L."/>
            <person name="Ma J."/>
        </authorList>
    </citation>
    <scope>NUCLEOTIDE SEQUENCE [LARGE SCALE GENOMIC DNA]</scope>
    <source>
        <strain evidence="4">KCTC 42498</strain>
    </source>
</reference>
<accession>A0ABW5IP52</accession>
<gene>
    <name evidence="3" type="ORF">ACFSRY_14560</name>
</gene>
<feature type="compositionally biased region" description="Basic and acidic residues" evidence="2">
    <location>
        <begin position="212"/>
        <end position="225"/>
    </location>
</feature>
<name>A0ABW5IP52_9BACT</name>
<dbReference type="Gene3D" id="1.25.40.10">
    <property type="entry name" value="Tetratricopeptide repeat domain"/>
    <property type="match status" value="1"/>
</dbReference>
<sequence length="314" mass="35843">MKAVWLLVFLVSFLGGGFRTISSINRFATEAAQAYHKQDYIEAITAYEYLLNELEVDDDQLRLNLAHSYYQSGQFPKAMQEYRLLADNPAHRLRSIAHLQLGNIATKQKKHKQALALYKQALVAEPNNEEARYNYELLKKYLELHPELVNQPEQKPAPPEPVEQDGTQLPPPAEKEPQPKKKPDASGDQEEEMEQPQPDKTGEEGKGGASERQNDKAPQQREKEQITGNQEGDTKGTNPESQFNPEEQERRGGYENALDADQQAQMRRIRLQKANMSPERARLLLDAMRSAELQYIQQLPKKAGKKPDKSKPDW</sequence>
<proteinExistence type="predicted"/>
<evidence type="ECO:0000256" key="1">
    <source>
        <dbReference type="PROSITE-ProRule" id="PRU00339"/>
    </source>
</evidence>
<dbReference type="SMART" id="SM00028">
    <property type="entry name" value="TPR"/>
    <property type="match status" value="1"/>
</dbReference>
<feature type="region of interest" description="Disordered" evidence="2">
    <location>
        <begin position="151"/>
        <end position="264"/>
    </location>
</feature>
<feature type="compositionally biased region" description="Polar residues" evidence="2">
    <location>
        <begin position="226"/>
        <end position="245"/>
    </location>
</feature>
<feature type="compositionally biased region" description="Basic and acidic residues" evidence="2">
    <location>
        <begin position="173"/>
        <end position="185"/>
    </location>
</feature>
<keyword evidence="1" id="KW-0802">TPR repeat</keyword>
<comment type="caution">
    <text evidence="3">The sequence shown here is derived from an EMBL/GenBank/DDBJ whole genome shotgun (WGS) entry which is preliminary data.</text>
</comment>
<evidence type="ECO:0000313" key="4">
    <source>
        <dbReference type="Proteomes" id="UP001597544"/>
    </source>
</evidence>
<evidence type="ECO:0000256" key="2">
    <source>
        <dbReference type="SAM" id="MobiDB-lite"/>
    </source>
</evidence>
<dbReference type="PROSITE" id="PS50005">
    <property type="entry name" value="TPR"/>
    <property type="match status" value="1"/>
</dbReference>
<dbReference type="InterPro" id="IPR019734">
    <property type="entry name" value="TPR_rpt"/>
</dbReference>
<dbReference type="EMBL" id="JBHULU010000021">
    <property type="protein sequence ID" value="MFD2515094.1"/>
    <property type="molecule type" value="Genomic_DNA"/>
</dbReference>
<dbReference type="Proteomes" id="UP001597544">
    <property type="component" value="Unassembled WGS sequence"/>
</dbReference>
<evidence type="ECO:0000313" key="3">
    <source>
        <dbReference type="EMBL" id="MFD2515094.1"/>
    </source>
</evidence>
<dbReference type="SUPFAM" id="SSF48452">
    <property type="entry name" value="TPR-like"/>
    <property type="match status" value="1"/>
</dbReference>
<keyword evidence="4" id="KW-1185">Reference proteome</keyword>
<feature type="repeat" description="TPR" evidence="1">
    <location>
        <begin position="95"/>
        <end position="128"/>
    </location>
</feature>
<protein>
    <submittedName>
        <fullName evidence="3">Aerotolerance protein</fullName>
    </submittedName>
</protein>
<dbReference type="RefSeq" id="WP_377509121.1">
    <property type="nucleotide sequence ID" value="NZ_JBHULU010000021.1"/>
</dbReference>
<organism evidence="3 4">
    <name type="scientific">Pontibacter locisalis</name>
    <dbReference type="NCBI Taxonomy" id="1719035"/>
    <lineage>
        <taxon>Bacteria</taxon>
        <taxon>Pseudomonadati</taxon>
        <taxon>Bacteroidota</taxon>
        <taxon>Cytophagia</taxon>
        <taxon>Cytophagales</taxon>
        <taxon>Hymenobacteraceae</taxon>
        <taxon>Pontibacter</taxon>
    </lineage>
</organism>
<dbReference type="InterPro" id="IPR011990">
    <property type="entry name" value="TPR-like_helical_dom_sf"/>
</dbReference>